<keyword evidence="13 20" id="KW-0482">Metalloprotease</keyword>
<evidence type="ECO:0000313" key="20">
    <source>
        <dbReference type="EMBL" id="MBC8578244.1"/>
    </source>
</evidence>
<dbReference type="GO" id="GO:0004176">
    <property type="term" value="F:ATP-dependent peptidase activity"/>
    <property type="evidence" value="ECO:0007669"/>
    <property type="project" value="InterPro"/>
</dbReference>
<evidence type="ECO:0000256" key="6">
    <source>
        <dbReference type="ARBA" id="ARBA00022692"/>
    </source>
</evidence>
<dbReference type="PROSITE" id="PS00674">
    <property type="entry name" value="AAA"/>
    <property type="match status" value="1"/>
</dbReference>
<dbReference type="SUPFAM" id="SSF52540">
    <property type="entry name" value="P-loop containing nucleoside triphosphate hydrolases"/>
    <property type="match status" value="1"/>
</dbReference>
<gene>
    <name evidence="20" type="primary">hflB</name>
    <name evidence="20" type="ORF">H8718_01640</name>
</gene>
<feature type="transmembrane region" description="Helical" evidence="18">
    <location>
        <begin position="12"/>
        <end position="30"/>
    </location>
</feature>
<dbReference type="Proteomes" id="UP000655830">
    <property type="component" value="Unassembled WGS sequence"/>
</dbReference>
<comment type="similarity">
    <text evidence="15">In the central section; belongs to the AAA ATPase family.</text>
</comment>
<reference evidence="20" key="1">
    <citation type="submission" date="2020-08" db="EMBL/GenBank/DDBJ databases">
        <title>Genome public.</title>
        <authorList>
            <person name="Liu C."/>
            <person name="Sun Q."/>
        </authorList>
    </citation>
    <scope>NUCLEOTIDE SEQUENCE</scope>
    <source>
        <strain evidence="20">NSJ-12</strain>
    </source>
</reference>
<comment type="caution">
    <text evidence="20">The sequence shown here is derived from an EMBL/GenBank/DDBJ whole genome shotgun (WGS) entry which is preliminary data.</text>
</comment>
<dbReference type="FunFam" id="3.40.50.300:FF:000001">
    <property type="entry name" value="ATP-dependent zinc metalloprotease FtsH"/>
    <property type="match status" value="1"/>
</dbReference>
<dbReference type="InterPro" id="IPR003959">
    <property type="entry name" value="ATPase_AAA_core"/>
</dbReference>
<proteinExistence type="inferred from homology"/>
<evidence type="ECO:0000256" key="12">
    <source>
        <dbReference type="ARBA" id="ARBA00022989"/>
    </source>
</evidence>
<dbReference type="GO" id="GO:0006508">
    <property type="term" value="P:proteolysis"/>
    <property type="evidence" value="ECO:0007669"/>
    <property type="project" value="UniProtKB-KW"/>
</dbReference>
<keyword evidence="9" id="KW-0378">Hydrolase</keyword>
<comment type="similarity">
    <text evidence="16">Belongs to the AAA ATPase family.</text>
</comment>
<evidence type="ECO:0000313" key="21">
    <source>
        <dbReference type="Proteomes" id="UP000655830"/>
    </source>
</evidence>
<dbReference type="Gene3D" id="1.20.58.760">
    <property type="entry name" value="Peptidase M41"/>
    <property type="match status" value="1"/>
</dbReference>
<dbReference type="GO" id="GO:0005524">
    <property type="term" value="F:ATP binding"/>
    <property type="evidence" value="ECO:0007669"/>
    <property type="project" value="UniProtKB-KW"/>
</dbReference>
<evidence type="ECO:0000256" key="11">
    <source>
        <dbReference type="ARBA" id="ARBA00022840"/>
    </source>
</evidence>
<dbReference type="InterPro" id="IPR000642">
    <property type="entry name" value="Peptidase_M41"/>
</dbReference>
<dbReference type="InterPro" id="IPR027417">
    <property type="entry name" value="P-loop_NTPase"/>
</dbReference>
<evidence type="ECO:0000256" key="2">
    <source>
        <dbReference type="ARBA" id="ARBA00004370"/>
    </source>
</evidence>
<evidence type="ECO:0000256" key="1">
    <source>
        <dbReference type="ARBA" id="ARBA00001947"/>
    </source>
</evidence>
<evidence type="ECO:0000256" key="5">
    <source>
        <dbReference type="ARBA" id="ARBA00022670"/>
    </source>
</evidence>
<keyword evidence="8 16" id="KW-0547">Nucleotide-binding</keyword>
<evidence type="ECO:0000256" key="16">
    <source>
        <dbReference type="RuleBase" id="RU003651"/>
    </source>
</evidence>
<dbReference type="GO" id="GO:0008270">
    <property type="term" value="F:zinc ion binding"/>
    <property type="evidence" value="ECO:0007669"/>
    <property type="project" value="InterPro"/>
</dbReference>
<keyword evidence="17" id="KW-0175">Coiled coil</keyword>
<feature type="transmembrane region" description="Helical" evidence="18">
    <location>
        <begin position="104"/>
        <end position="124"/>
    </location>
</feature>
<dbReference type="GO" id="GO:0030163">
    <property type="term" value="P:protein catabolic process"/>
    <property type="evidence" value="ECO:0007669"/>
    <property type="project" value="TreeGrafter"/>
</dbReference>
<evidence type="ECO:0000256" key="4">
    <source>
        <dbReference type="ARBA" id="ARBA00022475"/>
    </source>
</evidence>
<dbReference type="InterPro" id="IPR003960">
    <property type="entry name" value="ATPase_AAA_CS"/>
</dbReference>
<feature type="coiled-coil region" evidence="17">
    <location>
        <begin position="537"/>
        <end position="571"/>
    </location>
</feature>
<evidence type="ECO:0000259" key="19">
    <source>
        <dbReference type="SMART" id="SM00382"/>
    </source>
</evidence>
<comment type="cofactor">
    <cofactor evidence="1">
        <name>Zn(2+)</name>
        <dbReference type="ChEBI" id="CHEBI:29105"/>
    </cofactor>
</comment>
<name>A0A926ICW8_9FIRM</name>
<dbReference type="SMART" id="SM00382">
    <property type="entry name" value="AAA"/>
    <property type="match status" value="1"/>
</dbReference>
<evidence type="ECO:0000256" key="8">
    <source>
        <dbReference type="ARBA" id="ARBA00022741"/>
    </source>
</evidence>
<keyword evidence="12 18" id="KW-1133">Transmembrane helix</keyword>
<dbReference type="Pfam" id="PF17862">
    <property type="entry name" value="AAA_lid_3"/>
    <property type="match status" value="1"/>
</dbReference>
<comment type="similarity">
    <text evidence="3">In the C-terminal section; belongs to the peptidase M41 family.</text>
</comment>
<organism evidence="20 21">
    <name type="scientific">Zhenhengia yiwuensis</name>
    <dbReference type="NCBI Taxonomy" id="2763666"/>
    <lineage>
        <taxon>Bacteria</taxon>
        <taxon>Bacillati</taxon>
        <taxon>Bacillota</taxon>
        <taxon>Clostridia</taxon>
        <taxon>Lachnospirales</taxon>
        <taxon>Lachnospiraceae</taxon>
        <taxon>Zhenhengia</taxon>
    </lineage>
</organism>
<dbReference type="CDD" id="cd19501">
    <property type="entry name" value="RecA-like_FtsH"/>
    <property type="match status" value="1"/>
</dbReference>
<dbReference type="Gene3D" id="3.40.50.300">
    <property type="entry name" value="P-loop containing nucleotide triphosphate hydrolases"/>
    <property type="match status" value="1"/>
</dbReference>
<dbReference type="GO" id="GO:0016887">
    <property type="term" value="F:ATP hydrolysis activity"/>
    <property type="evidence" value="ECO:0007669"/>
    <property type="project" value="InterPro"/>
</dbReference>
<keyword evidence="21" id="KW-1185">Reference proteome</keyword>
<dbReference type="PANTHER" id="PTHR23076">
    <property type="entry name" value="METALLOPROTEASE M41 FTSH"/>
    <property type="match status" value="1"/>
</dbReference>
<feature type="domain" description="AAA+ ATPase" evidence="19">
    <location>
        <begin position="185"/>
        <end position="324"/>
    </location>
</feature>
<dbReference type="EMBL" id="JACRSY010000002">
    <property type="protein sequence ID" value="MBC8578244.1"/>
    <property type="molecule type" value="Genomic_DNA"/>
</dbReference>
<dbReference type="Gene3D" id="1.10.8.60">
    <property type="match status" value="1"/>
</dbReference>
<accession>A0A926ICW8</accession>
<dbReference type="Pfam" id="PF06480">
    <property type="entry name" value="FtsH_ext"/>
    <property type="match status" value="1"/>
</dbReference>
<evidence type="ECO:0000256" key="3">
    <source>
        <dbReference type="ARBA" id="ARBA00010044"/>
    </source>
</evidence>
<dbReference type="RefSeq" id="WP_177669305.1">
    <property type="nucleotide sequence ID" value="NZ_JACRSY010000002.1"/>
</dbReference>
<dbReference type="Pfam" id="PF01434">
    <property type="entry name" value="Peptidase_M41"/>
    <property type="match status" value="1"/>
</dbReference>
<dbReference type="InterPro" id="IPR003593">
    <property type="entry name" value="AAA+_ATPase"/>
</dbReference>
<protein>
    <submittedName>
        <fullName evidence="20">ATP-dependent zinc metalloprotease FtsH</fullName>
    </submittedName>
</protein>
<evidence type="ECO:0000256" key="10">
    <source>
        <dbReference type="ARBA" id="ARBA00022833"/>
    </source>
</evidence>
<keyword evidence="6 18" id="KW-0812">Transmembrane</keyword>
<dbReference type="InterPro" id="IPR037219">
    <property type="entry name" value="Peptidase_M41-like"/>
</dbReference>
<evidence type="ECO:0000256" key="15">
    <source>
        <dbReference type="ARBA" id="ARBA00061570"/>
    </source>
</evidence>
<comment type="subcellular location">
    <subcellularLocation>
        <location evidence="2">Membrane</location>
    </subcellularLocation>
</comment>
<keyword evidence="11 16" id="KW-0067">ATP-binding</keyword>
<evidence type="ECO:0000256" key="9">
    <source>
        <dbReference type="ARBA" id="ARBA00022801"/>
    </source>
</evidence>
<dbReference type="FunFam" id="1.10.8.60:FF:000001">
    <property type="entry name" value="ATP-dependent zinc metalloprotease FtsH"/>
    <property type="match status" value="1"/>
</dbReference>
<dbReference type="GO" id="GO:0005886">
    <property type="term" value="C:plasma membrane"/>
    <property type="evidence" value="ECO:0007669"/>
    <property type="project" value="TreeGrafter"/>
</dbReference>
<keyword evidence="14 18" id="KW-0472">Membrane</keyword>
<evidence type="ECO:0000256" key="17">
    <source>
        <dbReference type="SAM" id="Coils"/>
    </source>
</evidence>
<keyword evidence="7" id="KW-0479">Metal-binding</keyword>
<dbReference type="InterPro" id="IPR011546">
    <property type="entry name" value="Pept_M41_FtsH_extracell"/>
</dbReference>
<dbReference type="AlphaFoldDB" id="A0A926ICW8"/>
<dbReference type="Pfam" id="PF00004">
    <property type="entry name" value="AAA"/>
    <property type="match status" value="1"/>
</dbReference>
<keyword evidence="10" id="KW-0862">Zinc</keyword>
<evidence type="ECO:0000256" key="7">
    <source>
        <dbReference type="ARBA" id="ARBA00022723"/>
    </source>
</evidence>
<keyword evidence="5" id="KW-0645">Protease</keyword>
<dbReference type="InterPro" id="IPR041569">
    <property type="entry name" value="AAA_lid_3"/>
</dbReference>
<dbReference type="SUPFAM" id="SSF140990">
    <property type="entry name" value="FtsH protease domain-like"/>
    <property type="match status" value="1"/>
</dbReference>
<sequence>MKKQLKQKKWLMIGLGLGILILLSIGVYNYKQSQSFFMNYNAFQEQVREGKIKEVSIGDSPYITFKQVGDDILYKTENPRTLDFKEKLLLKNIKVTEGNNNTTFYFVQMFISATVFIGVFYIVFRGTKRHTGMQTMALGIKAIEADDLRIGFEQIAGNHEVKDQVEDIIGFIKDPQKYTQLGARMPKGLIFYGPPGTGKTLMAKAIAKEAGVPFFSLSGSDFVQMYVGVGASRIREVFKEARKHERAVIFIDEIDAIGKKRSNNLSGSNEEKDQTLNALLTEMSGFKHDEGIVVIAATNRLELLDDALLRPGRFDRQIEIGYPDQGAREQIIKLYLQGKPISDEVDSEKLARQTVRFTGAMLENLLNEAAILAAKAGEIKITMNHIEKAFSVVLAGAEKKDRSYITQEERRITAFHEAGHALITKLIVPMQRVVKVTIVPTVKGAGGFSMSIPKDSMYMTKRDFISQIQIALAGRAAEEIIFGKDLITTGASNDIEKATYYLKELITRYGMDDTYGLINCEVICPGNSNQELLKVCKEKMDQIYEETKLVLKEHEEKLMVLAEALLEHETLNEDKIIELIA</sequence>
<dbReference type="PANTHER" id="PTHR23076:SF97">
    <property type="entry name" value="ATP-DEPENDENT ZINC METALLOPROTEASE YME1L1"/>
    <property type="match status" value="1"/>
</dbReference>
<dbReference type="GO" id="GO:0004222">
    <property type="term" value="F:metalloendopeptidase activity"/>
    <property type="evidence" value="ECO:0007669"/>
    <property type="project" value="InterPro"/>
</dbReference>
<keyword evidence="4" id="KW-1003">Cell membrane</keyword>
<evidence type="ECO:0000256" key="14">
    <source>
        <dbReference type="ARBA" id="ARBA00023136"/>
    </source>
</evidence>
<evidence type="ECO:0000256" key="13">
    <source>
        <dbReference type="ARBA" id="ARBA00023049"/>
    </source>
</evidence>
<evidence type="ECO:0000256" key="18">
    <source>
        <dbReference type="SAM" id="Phobius"/>
    </source>
</evidence>